<dbReference type="Proteomes" id="UP000401717">
    <property type="component" value="Unassembled WGS sequence"/>
</dbReference>
<gene>
    <name evidence="2" type="ORF">IFDJLNFL_2628</name>
    <name evidence="3" type="ORF">MTDSW087_01445</name>
</gene>
<reference evidence="2" key="2">
    <citation type="journal article" date="2021" name="Front. Microbiol.">
        <title>Comprehensive Comparative Genomics and Phenotyping of Methylobacterium Species.</title>
        <authorList>
            <person name="Alessa O."/>
            <person name="Ogura Y."/>
            <person name="Fujitani Y."/>
            <person name="Takami H."/>
            <person name="Hayashi T."/>
            <person name="Sahin N."/>
            <person name="Tani A."/>
        </authorList>
    </citation>
    <scope>NUCLEOTIDE SEQUENCE</scope>
    <source>
        <strain evidence="2">DSM 22415</strain>
    </source>
</reference>
<reference evidence="2" key="3">
    <citation type="submission" date="2021-08" db="EMBL/GenBank/DDBJ databases">
        <authorList>
            <person name="Tani A."/>
            <person name="Ola A."/>
            <person name="Ogura Y."/>
            <person name="Katsura K."/>
            <person name="Hayashi T."/>
        </authorList>
    </citation>
    <scope>NUCLEOTIDE SEQUENCE</scope>
    <source>
        <strain evidence="2">DSM 22415</strain>
    </source>
</reference>
<reference evidence="3 4" key="1">
    <citation type="submission" date="2019-06" db="EMBL/GenBank/DDBJ databases">
        <authorList>
            <person name="Rodrigo-Torres L."/>
            <person name="Arahal R. D."/>
            <person name="Lucena T."/>
        </authorList>
    </citation>
    <scope>NUCLEOTIDE SEQUENCE [LARGE SCALE GENOMIC DNA]</scope>
    <source>
        <strain evidence="3 4">SW08-7</strain>
    </source>
</reference>
<evidence type="ECO:0000313" key="3">
    <source>
        <dbReference type="EMBL" id="VUF11761.1"/>
    </source>
</evidence>
<evidence type="ECO:0000313" key="5">
    <source>
        <dbReference type="Proteomes" id="UP001055303"/>
    </source>
</evidence>
<sequence>MRDGRCRWALAALALLPALPALAQSAGSQIGYSGDGLSCATALVVRGARTASESARAQRDWMARHFPGARPIEKGFTRERGRSYELARIQPQQGGPINLCFDVTEFDAR</sequence>
<protein>
    <recommendedName>
        <fullName evidence="6">PepSY domain-containing protein</fullName>
    </recommendedName>
</protein>
<name>A0A564FWG3_9HYPH</name>
<evidence type="ECO:0008006" key="6">
    <source>
        <dbReference type="Google" id="ProtNLM"/>
    </source>
</evidence>
<dbReference type="AlphaFoldDB" id="A0A564FWG3"/>
<proteinExistence type="predicted"/>
<organism evidence="3 4">
    <name type="scientific">Methylobacterium dankookense</name>
    <dbReference type="NCBI Taxonomy" id="560405"/>
    <lineage>
        <taxon>Bacteria</taxon>
        <taxon>Pseudomonadati</taxon>
        <taxon>Pseudomonadota</taxon>
        <taxon>Alphaproteobacteria</taxon>
        <taxon>Hyphomicrobiales</taxon>
        <taxon>Methylobacteriaceae</taxon>
        <taxon>Methylobacterium</taxon>
    </lineage>
</organism>
<dbReference type="Proteomes" id="UP001055303">
    <property type="component" value="Unassembled WGS sequence"/>
</dbReference>
<evidence type="ECO:0000313" key="4">
    <source>
        <dbReference type="Proteomes" id="UP000401717"/>
    </source>
</evidence>
<evidence type="ECO:0000313" key="2">
    <source>
        <dbReference type="EMBL" id="GJD56731.1"/>
    </source>
</evidence>
<evidence type="ECO:0000256" key="1">
    <source>
        <dbReference type="SAM" id="SignalP"/>
    </source>
</evidence>
<dbReference type="RefSeq" id="WP_144762230.1">
    <property type="nucleotide sequence ID" value="NZ_BPQI01000072.1"/>
</dbReference>
<keyword evidence="1" id="KW-0732">Signal</keyword>
<dbReference type="EMBL" id="CABFVH010000006">
    <property type="protein sequence ID" value="VUF11761.1"/>
    <property type="molecule type" value="Genomic_DNA"/>
</dbReference>
<dbReference type="EMBL" id="BPQI01000072">
    <property type="protein sequence ID" value="GJD56731.1"/>
    <property type="molecule type" value="Genomic_DNA"/>
</dbReference>
<accession>A0A564FWG3</accession>
<keyword evidence="5" id="KW-1185">Reference proteome</keyword>
<feature type="signal peptide" evidence="1">
    <location>
        <begin position="1"/>
        <end position="23"/>
    </location>
</feature>
<feature type="chain" id="PRO_5022238676" description="PepSY domain-containing protein" evidence="1">
    <location>
        <begin position="24"/>
        <end position="109"/>
    </location>
</feature>